<dbReference type="AlphaFoldDB" id="A0ABD5T565"/>
<evidence type="ECO:0000256" key="1">
    <source>
        <dbReference type="SAM" id="MobiDB-lite"/>
    </source>
</evidence>
<name>A0ABD5T565_9EURY</name>
<protein>
    <submittedName>
        <fullName evidence="2">Uncharacterized protein</fullName>
    </submittedName>
</protein>
<accession>A0ABD5T565</accession>
<dbReference type="Proteomes" id="UP001596274">
    <property type="component" value="Unassembled WGS sequence"/>
</dbReference>
<feature type="region of interest" description="Disordered" evidence="1">
    <location>
        <begin position="1"/>
        <end position="33"/>
    </location>
</feature>
<sequence>AADDRDRRGLVSVDHASAEHGRHRKDTGVTPDGTPFSLGLAVAADRAGDVLAADRAGDVLAADRAGDVRVPGHVMGVEPLVRV</sequence>
<proteinExistence type="predicted"/>
<evidence type="ECO:0000313" key="2">
    <source>
        <dbReference type="EMBL" id="MFC6771306.1"/>
    </source>
</evidence>
<reference evidence="2 3" key="1">
    <citation type="journal article" date="2019" name="Int. J. Syst. Evol. Microbiol.">
        <title>The Global Catalogue of Microorganisms (GCM) 10K type strain sequencing project: providing services to taxonomists for standard genome sequencing and annotation.</title>
        <authorList>
            <consortium name="The Broad Institute Genomics Platform"/>
            <consortium name="The Broad Institute Genome Sequencing Center for Infectious Disease"/>
            <person name="Wu L."/>
            <person name="Ma J."/>
        </authorList>
    </citation>
    <scope>NUCLEOTIDE SEQUENCE [LARGE SCALE GENOMIC DNA]</scope>
    <source>
        <strain evidence="2 3">PJ61</strain>
    </source>
</reference>
<feature type="non-terminal residue" evidence="2">
    <location>
        <position position="1"/>
    </location>
</feature>
<organism evidence="2 3">
    <name type="scientific">Halorubrum pallidum</name>
    <dbReference type="NCBI Taxonomy" id="1526114"/>
    <lineage>
        <taxon>Archaea</taxon>
        <taxon>Methanobacteriati</taxon>
        <taxon>Methanobacteriota</taxon>
        <taxon>Stenosarchaea group</taxon>
        <taxon>Halobacteria</taxon>
        <taxon>Halobacteriales</taxon>
        <taxon>Haloferacaceae</taxon>
        <taxon>Halorubrum</taxon>
    </lineage>
</organism>
<evidence type="ECO:0000313" key="3">
    <source>
        <dbReference type="Proteomes" id="UP001596274"/>
    </source>
</evidence>
<dbReference type="EMBL" id="JBHSWT010000332">
    <property type="protein sequence ID" value="MFC6771306.1"/>
    <property type="molecule type" value="Genomic_DNA"/>
</dbReference>
<keyword evidence="3" id="KW-1185">Reference proteome</keyword>
<comment type="caution">
    <text evidence="2">The sequence shown here is derived from an EMBL/GenBank/DDBJ whole genome shotgun (WGS) entry which is preliminary data.</text>
</comment>
<gene>
    <name evidence="2" type="ORF">ACFQDD_07230</name>
</gene>